<keyword evidence="1" id="KW-1133">Transmembrane helix</keyword>
<comment type="caution">
    <text evidence="2">The sequence shown here is derived from an EMBL/GenBank/DDBJ whole genome shotgun (WGS) entry which is preliminary data.</text>
</comment>
<feature type="transmembrane region" description="Helical" evidence="1">
    <location>
        <begin position="25"/>
        <end position="56"/>
    </location>
</feature>
<feature type="non-terminal residue" evidence="2">
    <location>
        <position position="147"/>
    </location>
</feature>
<keyword evidence="1" id="KW-0812">Transmembrane</keyword>
<accession>A0AAN5I804</accession>
<feature type="transmembrane region" description="Helical" evidence="1">
    <location>
        <begin position="118"/>
        <end position="145"/>
    </location>
</feature>
<evidence type="ECO:0000313" key="2">
    <source>
        <dbReference type="EMBL" id="GMR55948.1"/>
    </source>
</evidence>
<proteinExistence type="predicted"/>
<organism evidence="2 3">
    <name type="scientific">Pristionchus mayeri</name>
    <dbReference type="NCBI Taxonomy" id="1317129"/>
    <lineage>
        <taxon>Eukaryota</taxon>
        <taxon>Metazoa</taxon>
        <taxon>Ecdysozoa</taxon>
        <taxon>Nematoda</taxon>
        <taxon>Chromadorea</taxon>
        <taxon>Rhabditida</taxon>
        <taxon>Rhabditina</taxon>
        <taxon>Diplogasteromorpha</taxon>
        <taxon>Diplogasteroidea</taxon>
        <taxon>Neodiplogasteridae</taxon>
        <taxon>Pristionchus</taxon>
    </lineage>
</organism>
<gene>
    <name evidence="2" type="ORF">PMAYCL1PPCAC_26143</name>
</gene>
<name>A0AAN5I804_9BILA</name>
<dbReference type="EMBL" id="BTRK01000005">
    <property type="protein sequence ID" value="GMR55948.1"/>
    <property type="molecule type" value="Genomic_DNA"/>
</dbReference>
<dbReference type="Proteomes" id="UP001328107">
    <property type="component" value="Unassembled WGS sequence"/>
</dbReference>
<reference evidence="3" key="1">
    <citation type="submission" date="2022-10" db="EMBL/GenBank/DDBJ databases">
        <title>Genome assembly of Pristionchus species.</title>
        <authorList>
            <person name="Yoshida K."/>
            <person name="Sommer R.J."/>
        </authorList>
    </citation>
    <scope>NUCLEOTIDE SEQUENCE [LARGE SCALE GENOMIC DNA]</scope>
    <source>
        <strain evidence="3">RS5460</strain>
    </source>
</reference>
<keyword evidence="1" id="KW-0472">Membrane</keyword>
<sequence length="147" mass="16835">GLLGTLLNCTVIYLLWRRKYRTNLLSYRICITISSMQCALGLLGTVLNCTVIYLLWRRKYHTNLLSYRICITISSIQWLLMSSIVVGLSNTVLTFATINEVTVTHIFCKSMFQSLGKFLLLLVIIFGFLIWQLVPGSCLLQYLILCK</sequence>
<evidence type="ECO:0008006" key="4">
    <source>
        <dbReference type="Google" id="ProtNLM"/>
    </source>
</evidence>
<keyword evidence="3" id="KW-1185">Reference proteome</keyword>
<dbReference type="AlphaFoldDB" id="A0AAN5I804"/>
<feature type="non-terminal residue" evidence="2">
    <location>
        <position position="1"/>
    </location>
</feature>
<evidence type="ECO:0000313" key="3">
    <source>
        <dbReference type="Proteomes" id="UP001328107"/>
    </source>
</evidence>
<feature type="transmembrane region" description="Helical" evidence="1">
    <location>
        <begin position="76"/>
        <end position="98"/>
    </location>
</feature>
<protein>
    <recommendedName>
        <fullName evidence="4">G protein-coupled receptor</fullName>
    </recommendedName>
</protein>
<evidence type="ECO:0000256" key="1">
    <source>
        <dbReference type="SAM" id="Phobius"/>
    </source>
</evidence>